<evidence type="ECO:0000313" key="2">
    <source>
        <dbReference type="EMBL" id="PDS45768.1"/>
    </source>
</evidence>
<accession>A0ABX4IY87</accession>
<dbReference type="PANTHER" id="PTHR43581">
    <property type="entry name" value="ATP/GTP PHOSPHATASE"/>
    <property type="match status" value="1"/>
</dbReference>
<dbReference type="Pfam" id="PF13304">
    <property type="entry name" value="AAA_21"/>
    <property type="match status" value="1"/>
</dbReference>
<protein>
    <recommendedName>
        <fullName evidence="1">ATPase AAA-type core domain-containing protein</fullName>
    </recommendedName>
</protein>
<dbReference type="Proteomes" id="UP000219972">
    <property type="component" value="Unassembled WGS sequence"/>
</dbReference>
<dbReference type="PANTHER" id="PTHR43581:SF2">
    <property type="entry name" value="EXCINUCLEASE ATPASE SUBUNIT"/>
    <property type="match status" value="1"/>
</dbReference>
<dbReference type="EMBL" id="NWSL01000067">
    <property type="protein sequence ID" value="PDS45768.1"/>
    <property type="molecule type" value="Genomic_DNA"/>
</dbReference>
<comment type="caution">
    <text evidence="2">The sequence shown here is derived from an EMBL/GenBank/DDBJ whole genome shotgun (WGS) entry which is preliminary data.</text>
</comment>
<dbReference type="InterPro" id="IPR027417">
    <property type="entry name" value="P-loop_NTPase"/>
</dbReference>
<dbReference type="SUPFAM" id="SSF52540">
    <property type="entry name" value="P-loop containing nucleoside triphosphate hydrolases"/>
    <property type="match status" value="1"/>
</dbReference>
<dbReference type="Gene3D" id="3.40.50.300">
    <property type="entry name" value="P-loop containing nucleotide triphosphate hydrolases"/>
    <property type="match status" value="1"/>
</dbReference>
<evidence type="ECO:0000313" key="3">
    <source>
        <dbReference type="Proteomes" id="UP000219972"/>
    </source>
</evidence>
<reference evidence="2 3" key="1">
    <citation type="submission" date="2017-09" db="EMBL/GenBank/DDBJ databases">
        <title>Comparative genomics of rhizobia isolated from Phaseolus vulgaris in China.</title>
        <authorList>
            <person name="Tong W."/>
        </authorList>
    </citation>
    <scope>NUCLEOTIDE SEQUENCE [LARGE SCALE GENOMIC DNA]</scope>
    <source>
        <strain evidence="2 3">Y27</strain>
    </source>
</reference>
<feature type="domain" description="ATPase AAA-type core" evidence="1">
    <location>
        <begin position="14"/>
        <end position="80"/>
    </location>
</feature>
<name>A0ABX4IY87_9HYPH</name>
<proteinExistence type="predicted"/>
<dbReference type="RefSeq" id="WP_097545483.1">
    <property type="nucleotide sequence ID" value="NZ_NWSL01000067.1"/>
</dbReference>
<organism evidence="2 3">
    <name type="scientific">Rhizobium anhuiense</name>
    <dbReference type="NCBI Taxonomy" id="1184720"/>
    <lineage>
        <taxon>Bacteria</taxon>
        <taxon>Pseudomonadati</taxon>
        <taxon>Pseudomonadota</taxon>
        <taxon>Alphaproteobacteria</taxon>
        <taxon>Hyphomicrobiales</taxon>
        <taxon>Rhizobiaceae</taxon>
        <taxon>Rhizobium/Agrobacterium group</taxon>
        <taxon>Rhizobium</taxon>
    </lineage>
</organism>
<evidence type="ECO:0000259" key="1">
    <source>
        <dbReference type="Pfam" id="PF13304"/>
    </source>
</evidence>
<sequence length="172" mass="18866">MEFLQLDPRKVFMSMSTGHKIVLHATAILIANALPKSIVLIDEPESHLHPPLLAAFMHAIRDVLYTHDSFAVIATHSPVVAQETLRRHVAVVSRSGDAPRITPPRIETYGESIGAITNEVFGLHANATDYHSALQDMVGNGYTLEQIESLFDDGLSLQARAYVMSLLAARRG</sequence>
<dbReference type="InterPro" id="IPR003959">
    <property type="entry name" value="ATPase_AAA_core"/>
</dbReference>
<dbReference type="InterPro" id="IPR051396">
    <property type="entry name" value="Bact_Antivir_Def_Nuclease"/>
</dbReference>
<gene>
    <name evidence="2" type="ORF">CO662_36640</name>
</gene>
<keyword evidence="3" id="KW-1185">Reference proteome</keyword>